<feature type="region of interest" description="Disordered" evidence="1">
    <location>
        <begin position="620"/>
        <end position="646"/>
    </location>
</feature>
<accession>Q4RFW0</accession>
<evidence type="ECO:0000313" key="2">
    <source>
        <dbReference type="EMBL" id="CAG12722.1"/>
    </source>
</evidence>
<feature type="compositionally biased region" description="Basic and acidic residues" evidence="1">
    <location>
        <begin position="620"/>
        <end position="642"/>
    </location>
</feature>
<comment type="caution">
    <text evidence="2">The sequence shown here is derived from an EMBL/GenBank/DDBJ whole genome shotgun (WGS) entry which is preliminary data.</text>
</comment>
<gene>
    <name evidence="2" type="ORF">GSTENG00035154001</name>
</gene>
<reference evidence="2" key="2">
    <citation type="submission" date="2004-02" db="EMBL/GenBank/DDBJ databases">
        <authorList>
            <consortium name="Genoscope"/>
            <consortium name="Whitehead Institute Centre for Genome Research"/>
        </authorList>
    </citation>
    <scope>NUCLEOTIDE SEQUENCE</scope>
</reference>
<feature type="compositionally biased region" description="Basic and acidic residues" evidence="1">
    <location>
        <begin position="363"/>
        <end position="376"/>
    </location>
</feature>
<sequence length="1042" mass="112187">MLQCPRRLSQLSRDDTEAATSEGRLAPDPRNPEAARPGCFLGGCGSSTVLKNNNNNYPCLNGLDRTPEMLQKCSRTSLPFSRALELGLADLPLIRGLRAWALCSKNRLKAGGVLGGGQAPVTSPAGRRSSTACPRPADVYLSREWGHMAYGLPFGPDAGRAGIRALVTVASLKTSEGSGKTQTQCLFLQTEKGSCLYSAGKPGFGAGSTAASSGVGGWLKGKAGASGCRETPLRQRDQGPTSVAESGANHAGVPSGRRWRKSCNAARKEKKGASRDGQQRWREDPETTLDERQEEQDNGGSEGKPLPSPQHLRRTRQEKVEEPQAHVGAPSSGCSPCGGEAQRRDSPARSTSNSPNSGTQPLRKLDEDKRVVREPDASLSAAGSDSDLETGKFHPESHSKSGGKNEDGESEVLEALTNISSEPGKDDFALRCNTWKNAINREKREGGMKSLDFDEKEETLTQISTGVLVVSDCGQDVFVCNPSLYIRAELSHKHCPLEGSTRTLGPQSLLLGDGESGKECLHECDQAVAESQISGEEEVDIHTFDQPEQEPAAVQDNSEARSSRPLHSFEGNEKSSLPDDRDASIEAILETDGTVTSASRCGFLTTVTSGAERQGEVTWEKKEDHLREGKIEPREIPGRGGEDDGGDCTLHGLEDNGIQRDNSEEVAALKDTFRLRLSAEECRIKEETPDTFGLASGNQAGANSEISANVGHAANTDLSTSLTPSRANPAHFLPLLESMTTDLLLLEVEREEEGEQVGLLLSGGSQEGRSSHRGELEEPSEEERGYAVASQKDSTDEDQEDEEDEFGIFMQAEEKVWNEGLTMSASVPCGSSESVDLGNHAIAHDPARWTPACRDGLLHQSDNTWTAFTQDSSDGRQDVGGQWWPTCAVEESRDGASANPNVVAVFAEAFPSLPSPPSSDPCDLDTVSTLAQILRGKASHEKGAVLTEKITAVLADCVFTGCWTVFHDLNKIICQRFARGNGLSRELLLKTLQLEQQQTESQAATWAAHRRLSPGLPAARQHPHNAAAKRRLSCDYNRNILV</sequence>
<feature type="region of interest" description="Disordered" evidence="1">
    <location>
        <begin position="760"/>
        <end position="803"/>
    </location>
</feature>
<dbReference type="EMBL" id="CAAE01015113">
    <property type="protein sequence ID" value="CAG12722.1"/>
    <property type="molecule type" value="Genomic_DNA"/>
</dbReference>
<feature type="compositionally biased region" description="Polar residues" evidence="1">
    <location>
        <begin position="348"/>
        <end position="360"/>
    </location>
</feature>
<feature type="region of interest" description="Disordered" evidence="1">
    <location>
        <begin position="221"/>
        <end position="409"/>
    </location>
</feature>
<feature type="compositionally biased region" description="Basic and acidic residues" evidence="1">
    <location>
        <begin position="315"/>
        <end position="324"/>
    </location>
</feature>
<evidence type="ECO:0000256" key="1">
    <source>
        <dbReference type="SAM" id="MobiDB-lite"/>
    </source>
</evidence>
<proteinExistence type="predicted"/>
<dbReference type="OrthoDB" id="8965081at2759"/>
<organism evidence="2">
    <name type="scientific">Tetraodon nigroviridis</name>
    <name type="common">Spotted green pufferfish</name>
    <name type="synonym">Chelonodon nigroviridis</name>
    <dbReference type="NCBI Taxonomy" id="99883"/>
    <lineage>
        <taxon>Eukaryota</taxon>
        <taxon>Metazoa</taxon>
        <taxon>Chordata</taxon>
        <taxon>Craniata</taxon>
        <taxon>Vertebrata</taxon>
        <taxon>Euteleostomi</taxon>
        <taxon>Actinopterygii</taxon>
        <taxon>Neopterygii</taxon>
        <taxon>Teleostei</taxon>
        <taxon>Neoteleostei</taxon>
        <taxon>Acanthomorphata</taxon>
        <taxon>Eupercaria</taxon>
        <taxon>Tetraodontiformes</taxon>
        <taxon>Tetradontoidea</taxon>
        <taxon>Tetraodontidae</taxon>
        <taxon>Tetraodon</taxon>
    </lineage>
</organism>
<dbReference type="AlphaFoldDB" id="Q4RFW0"/>
<name>Q4RFW0_TETNG</name>
<feature type="region of interest" description="Disordered" evidence="1">
    <location>
        <begin position="548"/>
        <end position="581"/>
    </location>
</feature>
<feature type="compositionally biased region" description="Basic and acidic residues" evidence="1">
    <location>
        <begin position="389"/>
        <end position="407"/>
    </location>
</feature>
<feature type="region of interest" description="Disordered" evidence="1">
    <location>
        <begin position="1"/>
        <end position="32"/>
    </location>
</feature>
<feature type="compositionally biased region" description="Basic and acidic residues" evidence="1">
    <location>
        <begin position="271"/>
        <end position="291"/>
    </location>
</feature>
<protein>
    <submittedName>
        <fullName evidence="2">(spotted green pufferfish) hypothetical protein</fullName>
    </submittedName>
</protein>
<feature type="compositionally biased region" description="Low complexity" evidence="1">
    <location>
        <begin position="330"/>
        <end position="339"/>
    </location>
</feature>
<dbReference type="KEGG" id="tng:GSTEN00035154G001"/>
<reference evidence="2" key="1">
    <citation type="journal article" date="2004" name="Nature">
        <title>Genome duplication in the teleost fish Tetraodon nigroviridis reveals the early vertebrate proto-karyotype.</title>
        <authorList>
            <person name="Jaillon O."/>
            <person name="Aury J.-M."/>
            <person name="Brunet F."/>
            <person name="Petit J.-L."/>
            <person name="Stange-Thomann N."/>
            <person name="Mauceli E."/>
            <person name="Bouneau L."/>
            <person name="Fischer C."/>
            <person name="Ozouf-Costaz C."/>
            <person name="Bernot A."/>
            <person name="Nicaud S."/>
            <person name="Jaffe D."/>
            <person name="Fisher S."/>
            <person name="Lutfalla G."/>
            <person name="Dossat C."/>
            <person name="Segurens B."/>
            <person name="Dasilva C."/>
            <person name="Salanoubat M."/>
            <person name="Levy M."/>
            <person name="Boudet N."/>
            <person name="Castellano S."/>
            <person name="Anthouard V."/>
            <person name="Jubin C."/>
            <person name="Castelli V."/>
            <person name="Katinka M."/>
            <person name="Vacherie B."/>
            <person name="Biemont C."/>
            <person name="Skalli Z."/>
            <person name="Cattolico L."/>
            <person name="Poulain J."/>
            <person name="De Berardinis V."/>
            <person name="Cruaud C."/>
            <person name="Duprat S."/>
            <person name="Brottier P."/>
            <person name="Coutanceau J.-P."/>
            <person name="Gouzy J."/>
            <person name="Parra G."/>
            <person name="Lardier G."/>
            <person name="Chapple C."/>
            <person name="McKernan K.J."/>
            <person name="McEwan P."/>
            <person name="Bosak S."/>
            <person name="Kellis M."/>
            <person name="Volff J.-N."/>
            <person name="Guigo R."/>
            <person name="Zody M.C."/>
            <person name="Mesirov J."/>
            <person name="Lindblad-Toh K."/>
            <person name="Birren B."/>
            <person name="Nusbaum C."/>
            <person name="Kahn D."/>
            <person name="Robinson-Rechavi M."/>
            <person name="Laudet V."/>
            <person name="Schachter V."/>
            <person name="Quetier F."/>
            <person name="Saurin W."/>
            <person name="Scarpelli C."/>
            <person name="Wincker P."/>
            <person name="Lander E.S."/>
            <person name="Weissenbach J."/>
            <person name="Roest Crollius H."/>
        </authorList>
    </citation>
    <scope>NUCLEOTIDE SEQUENCE [LARGE SCALE GENOMIC DNA]</scope>
</reference>
<feature type="compositionally biased region" description="Basic and acidic residues" evidence="1">
    <location>
        <begin position="570"/>
        <end position="581"/>
    </location>
</feature>